<evidence type="ECO:0000313" key="1">
    <source>
        <dbReference type="EMBL" id="EMS34599.1"/>
    </source>
</evidence>
<proteinExistence type="predicted"/>
<dbReference type="RefSeq" id="WP_008624117.1">
    <property type="nucleotide sequence ID" value="NZ_AMZY02000005.1"/>
</dbReference>
<dbReference type="EMBL" id="AMZY02000005">
    <property type="protein sequence ID" value="EMS34599.1"/>
    <property type="molecule type" value="Genomic_DNA"/>
</dbReference>
<accession>M7XID9</accession>
<sequence>MDSKINSICKVEFARLGEISDYQESPNGTVLVTAAWQVLPIARPPRLSVSESLTKGGRVFESNFSAQLNYKVMNKDLLIVRISFSDGGQPLIIGNRDLPVRFQESHELAAKTLTFSHSSWHYPYREADI</sequence>
<evidence type="ECO:0000313" key="2">
    <source>
        <dbReference type="Proteomes" id="UP000010953"/>
    </source>
</evidence>
<dbReference type="AlphaFoldDB" id="M7XID9"/>
<comment type="caution">
    <text evidence="1">The sequence shown here is derived from an EMBL/GenBank/DDBJ whole genome shotgun (WGS) entry which is preliminary data.</text>
</comment>
<dbReference type="OrthoDB" id="840441at2"/>
<gene>
    <name evidence="1" type="ORF">C943_03286</name>
</gene>
<dbReference type="InParanoid" id="M7XID9"/>
<protein>
    <submittedName>
        <fullName evidence="1">Uncharacterized protein</fullName>
    </submittedName>
</protein>
<dbReference type="Proteomes" id="UP000010953">
    <property type="component" value="Unassembled WGS sequence"/>
</dbReference>
<organism evidence="1 2">
    <name type="scientific">Mariniradius saccharolyticus AK6</name>
    <dbReference type="NCBI Taxonomy" id="1239962"/>
    <lineage>
        <taxon>Bacteria</taxon>
        <taxon>Pseudomonadati</taxon>
        <taxon>Bacteroidota</taxon>
        <taxon>Cytophagia</taxon>
        <taxon>Cytophagales</taxon>
        <taxon>Cyclobacteriaceae</taxon>
        <taxon>Mariniradius</taxon>
    </lineage>
</organism>
<reference evidence="1" key="1">
    <citation type="submission" date="2013-01" db="EMBL/GenBank/DDBJ databases">
        <title>Genome assembly of Mariniradius saccharolyticus AK6.</title>
        <authorList>
            <person name="Vaidya B."/>
            <person name="Khatri I."/>
            <person name="Tanuku N.R.S."/>
            <person name="Subramanian S."/>
            <person name="Pinnaka A."/>
        </authorList>
    </citation>
    <scope>NUCLEOTIDE SEQUENCE [LARGE SCALE GENOMIC DNA]</scope>
    <source>
        <strain evidence="1">AK6</strain>
    </source>
</reference>
<keyword evidence="2" id="KW-1185">Reference proteome</keyword>
<dbReference type="STRING" id="1239962.C943_03286"/>
<name>M7XID9_9BACT</name>